<evidence type="ECO:0000256" key="11">
    <source>
        <dbReference type="ARBA" id="ARBA00023295"/>
    </source>
</evidence>
<dbReference type="PROSITE" id="PS01095">
    <property type="entry name" value="GH18_1"/>
    <property type="match status" value="1"/>
</dbReference>
<evidence type="ECO:0000313" key="15">
    <source>
        <dbReference type="EMBL" id="KID60857.1"/>
    </source>
</evidence>
<dbReference type="EC" id="3.2.1.14" evidence="4"/>
<dbReference type="VEuPathDB" id="FungiDB:MAN_09585"/>
<dbReference type="Pfam" id="PF00704">
    <property type="entry name" value="Glyco_hydro_18"/>
    <property type="match status" value="1"/>
</dbReference>
<evidence type="ECO:0000256" key="4">
    <source>
        <dbReference type="ARBA" id="ARBA00012729"/>
    </source>
</evidence>
<dbReference type="AlphaFoldDB" id="A0A0B4EYU4"/>
<dbReference type="PROSITE" id="PS51910">
    <property type="entry name" value="GH18_2"/>
    <property type="match status" value="1"/>
</dbReference>
<proteinExistence type="inferred from homology"/>
<dbReference type="InterPro" id="IPR001223">
    <property type="entry name" value="Glyco_hydro18_cat"/>
</dbReference>
<dbReference type="FunFam" id="3.20.20.80:FF:000095">
    <property type="entry name" value="Endochitinase B1"/>
    <property type="match status" value="1"/>
</dbReference>
<dbReference type="CDD" id="cd06548">
    <property type="entry name" value="GH18_chitinase"/>
    <property type="match status" value="1"/>
</dbReference>
<dbReference type="InterPro" id="IPR001579">
    <property type="entry name" value="Glyco_hydro_18_chit_AS"/>
</dbReference>
<dbReference type="SUPFAM" id="SSF51445">
    <property type="entry name" value="(Trans)glycosidases"/>
    <property type="match status" value="1"/>
</dbReference>
<keyword evidence="7" id="KW-0146">Chitin degradation</keyword>
<accession>A0A0B4EYU4</accession>
<comment type="subcellular location">
    <subcellularLocation>
        <location evidence="2">Secreted</location>
    </subcellularLocation>
</comment>
<dbReference type="EMBL" id="AZNF01000017">
    <property type="protein sequence ID" value="KID60857.1"/>
    <property type="molecule type" value="Genomic_DNA"/>
</dbReference>
<keyword evidence="6 13" id="KW-0378">Hydrolase</keyword>
<evidence type="ECO:0000256" key="5">
    <source>
        <dbReference type="ARBA" id="ARBA00022525"/>
    </source>
</evidence>
<feature type="domain" description="GH18" evidence="14">
    <location>
        <begin position="6"/>
        <end position="368"/>
    </location>
</feature>
<dbReference type="GO" id="GO:0008843">
    <property type="term" value="F:endochitinase activity"/>
    <property type="evidence" value="ECO:0007669"/>
    <property type="project" value="UniProtKB-EC"/>
</dbReference>
<evidence type="ECO:0000256" key="13">
    <source>
        <dbReference type="RuleBase" id="RU000489"/>
    </source>
</evidence>
<comment type="catalytic activity">
    <reaction evidence="1">
        <text>Random endo-hydrolysis of N-acetyl-beta-D-glucosaminide (1-&gt;4)-beta-linkages in chitin and chitodextrins.</text>
        <dbReference type="EC" id="3.2.1.14"/>
    </reaction>
</comment>
<comment type="caution">
    <text evidence="15">The sequence shown here is derived from an EMBL/GenBank/DDBJ whole genome shotgun (WGS) entry which is preliminary data.</text>
</comment>
<dbReference type="SUPFAM" id="SSF54556">
    <property type="entry name" value="Chitinase insertion domain"/>
    <property type="match status" value="1"/>
</dbReference>
<dbReference type="FunFam" id="3.10.50.10:FF:000005">
    <property type="entry name" value="Endochitinase B1"/>
    <property type="match status" value="1"/>
</dbReference>
<dbReference type="PANTHER" id="PTHR11177">
    <property type="entry name" value="CHITINASE"/>
    <property type="match status" value="1"/>
</dbReference>
<dbReference type="Proteomes" id="UP000031186">
    <property type="component" value="Unassembled WGS sequence"/>
</dbReference>
<evidence type="ECO:0000259" key="14">
    <source>
        <dbReference type="PROSITE" id="PS51910"/>
    </source>
</evidence>
<evidence type="ECO:0000256" key="12">
    <source>
        <dbReference type="ARBA" id="ARBA00023326"/>
    </source>
</evidence>
<dbReference type="GO" id="GO:0000272">
    <property type="term" value="P:polysaccharide catabolic process"/>
    <property type="evidence" value="ECO:0007669"/>
    <property type="project" value="UniProtKB-KW"/>
</dbReference>
<protein>
    <recommendedName>
        <fullName evidence="4">chitinase</fullName>
        <ecNumber evidence="4">3.2.1.14</ecNumber>
    </recommendedName>
</protein>
<evidence type="ECO:0000256" key="7">
    <source>
        <dbReference type="ARBA" id="ARBA00023024"/>
    </source>
</evidence>
<dbReference type="InterPro" id="IPR011583">
    <property type="entry name" value="Chitinase_II/V-like_cat"/>
</dbReference>
<evidence type="ECO:0000256" key="9">
    <source>
        <dbReference type="ARBA" id="ARBA00023180"/>
    </source>
</evidence>
<evidence type="ECO:0000256" key="10">
    <source>
        <dbReference type="ARBA" id="ARBA00023277"/>
    </source>
</evidence>
<dbReference type="SMART" id="SM00636">
    <property type="entry name" value="Glyco_18"/>
    <property type="match status" value="1"/>
</dbReference>
<dbReference type="InterPro" id="IPR017853">
    <property type="entry name" value="GH"/>
</dbReference>
<dbReference type="GO" id="GO:0008061">
    <property type="term" value="F:chitin binding"/>
    <property type="evidence" value="ECO:0007669"/>
    <property type="project" value="InterPro"/>
</dbReference>
<organism evidence="15 16">
    <name type="scientific">Metarhizium anisopliae (strain ARSEF 549)</name>
    <dbReference type="NCBI Taxonomy" id="3151832"/>
    <lineage>
        <taxon>Eukaryota</taxon>
        <taxon>Fungi</taxon>
        <taxon>Dikarya</taxon>
        <taxon>Ascomycota</taxon>
        <taxon>Pezizomycotina</taxon>
        <taxon>Sordariomycetes</taxon>
        <taxon>Hypocreomycetidae</taxon>
        <taxon>Hypocreales</taxon>
        <taxon>Clavicipitaceae</taxon>
        <taxon>Metarhizium</taxon>
    </lineage>
</organism>
<name>A0A0B4EYU4_METAF</name>
<keyword evidence="5" id="KW-0964">Secreted</keyword>
<dbReference type="InterPro" id="IPR029070">
    <property type="entry name" value="Chitinase_insertion_sf"/>
</dbReference>
<feature type="non-terminal residue" evidence="15">
    <location>
        <position position="1"/>
    </location>
</feature>
<sequence length="395" mass="44187">MSNDGYRTVAYFVNWAIYARKHRPQDLPVENLTHVLYAFANVRTDTGEVHLTDTWADTDIHWEGDSWNDTGNNIYGCLKQLNLLKKRNRNLKVLLSIGGWTYSANFKNPASTPQGRETFAKSCVELLKNLGFDGIDIDWEYPQNPEEARNYVELLAAVRQELDAYAAKCVDNYHFELTVACPAGPNNYEKLEIAEMDKYLDFWNLMAYDYAGSWDSVSGHQANIYPGNNASTPFSTNAAVDYYTSHGVAANKIVLGMPLYGRAFENTDGPGKPFQGVGEGTWENGVFDYKKLPLEGSEEFSDNQAQASYCYSAANRKLVSYDTAPMAKTKAEYVKQRALGGAMWWESSGDKSGSDSLISTVVETFGGPGCLQKLDNCITYPETKYDNLRDGFPNN</sequence>
<dbReference type="GO" id="GO:0006032">
    <property type="term" value="P:chitin catabolic process"/>
    <property type="evidence" value="ECO:0007669"/>
    <property type="project" value="UniProtKB-KW"/>
</dbReference>
<evidence type="ECO:0000256" key="6">
    <source>
        <dbReference type="ARBA" id="ARBA00022801"/>
    </source>
</evidence>
<keyword evidence="10" id="KW-0119">Carbohydrate metabolism</keyword>
<dbReference type="Gene3D" id="3.20.20.80">
    <property type="entry name" value="Glycosidases"/>
    <property type="match status" value="1"/>
</dbReference>
<evidence type="ECO:0000256" key="1">
    <source>
        <dbReference type="ARBA" id="ARBA00000822"/>
    </source>
</evidence>
<keyword evidence="12" id="KW-0624">Polysaccharide degradation</keyword>
<keyword evidence="16" id="KW-1185">Reference proteome</keyword>
<dbReference type="GO" id="GO:0005576">
    <property type="term" value="C:extracellular region"/>
    <property type="evidence" value="ECO:0007669"/>
    <property type="project" value="UniProtKB-SubCell"/>
</dbReference>
<dbReference type="HOGENOM" id="CLU_002833_1_0_1"/>
<evidence type="ECO:0000256" key="3">
    <source>
        <dbReference type="ARBA" id="ARBA00008682"/>
    </source>
</evidence>
<dbReference type="InterPro" id="IPR050314">
    <property type="entry name" value="Glycosyl_Hydrlase_18"/>
</dbReference>
<dbReference type="PANTHER" id="PTHR11177:SF317">
    <property type="entry name" value="CHITINASE 12-RELATED"/>
    <property type="match status" value="1"/>
</dbReference>
<dbReference type="Gene3D" id="3.10.50.10">
    <property type="match status" value="1"/>
</dbReference>
<evidence type="ECO:0000313" key="16">
    <source>
        <dbReference type="Proteomes" id="UP000031186"/>
    </source>
</evidence>
<keyword evidence="11 13" id="KW-0326">Glycosidase</keyword>
<reference evidence="15 16" key="1">
    <citation type="journal article" date="2014" name="Proc. Natl. Acad. Sci. U.S.A.">
        <title>Trajectory and genomic determinants of fungal-pathogen speciation and host adaptation.</title>
        <authorList>
            <person name="Hu X."/>
            <person name="Xiao G."/>
            <person name="Zheng P."/>
            <person name="Shang Y."/>
            <person name="Su Y."/>
            <person name="Zhang X."/>
            <person name="Liu X."/>
            <person name="Zhan S."/>
            <person name="St Leger R.J."/>
            <person name="Wang C."/>
        </authorList>
    </citation>
    <scope>NUCLEOTIDE SEQUENCE [LARGE SCALE GENOMIC DNA]</scope>
    <source>
        <strain evidence="15 16">ARSEF 549</strain>
    </source>
</reference>
<comment type="similarity">
    <text evidence="3">Belongs to the glycosyl hydrolase 18 family. Chitinase class V subfamily.</text>
</comment>
<keyword evidence="9" id="KW-0325">Glycoprotein</keyword>
<dbReference type="OrthoDB" id="76388at2759"/>
<keyword evidence="8" id="KW-0843">Virulence</keyword>
<gene>
    <name evidence="15" type="ORF">MAN_09585</name>
</gene>
<evidence type="ECO:0000256" key="2">
    <source>
        <dbReference type="ARBA" id="ARBA00004613"/>
    </source>
</evidence>
<evidence type="ECO:0000256" key="8">
    <source>
        <dbReference type="ARBA" id="ARBA00023026"/>
    </source>
</evidence>